<dbReference type="EMBL" id="KV750882">
    <property type="protein sequence ID" value="OCL02769.1"/>
    <property type="molecule type" value="Genomic_DNA"/>
</dbReference>
<evidence type="ECO:0000256" key="1">
    <source>
        <dbReference type="SAM" id="Phobius"/>
    </source>
</evidence>
<feature type="transmembrane region" description="Helical" evidence="1">
    <location>
        <begin position="306"/>
        <end position="326"/>
    </location>
</feature>
<dbReference type="PANTHER" id="PTHR35043:SF7">
    <property type="entry name" value="TRANSCRIPTION FACTOR DOMAIN-CONTAINING PROTEIN"/>
    <property type="match status" value="1"/>
</dbReference>
<feature type="transmembrane region" description="Helical" evidence="1">
    <location>
        <begin position="338"/>
        <end position="364"/>
    </location>
</feature>
<evidence type="ECO:0000313" key="3">
    <source>
        <dbReference type="Proteomes" id="UP000250140"/>
    </source>
</evidence>
<keyword evidence="3" id="KW-1185">Reference proteome</keyword>
<protein>
    <submittedName>
        <fullName evidence="2">Uncharacterized protein</fullName>
    </submittedName>
</protein>
<gene>
    <name evidence="2" type="ORF">AOQ84DRAFT_421734</name>
</gene>
<keyword evidence="1" id="KW-1133">Transmembrane helix</keyword>
<dbReference type="PANTHER" id="PTHR35043">
    <property type="entry name" value="TRANSCRIPTION FACTOR DOMAIN-CONTAINING PROTEIN"/>
    <property type="match status" value="1"/>
</dbReference>
<feature type="transmembrane region" description="Helical" evidence="1">
    <location>
        <begin position="220"/>
        <end position="238"/>
    </location>
</feature>
<name>A0A8E2EQ29_9PEZI</name>
<evidence type="ECO:0000313" key="2">
    <source>
        <dbReference type="EMBL" id="OCL02769.1"/>
    </source>
</evidence>
<reference evidence="2 3" key="1">
    <citation type="journal article" date="2016" name="Nat. Commun.">
        <title>Ectomycorrhizal ecology is imprinted in the genome of the dominant symbiotic fungus Cenococcum geophilum.</title>
        <authorList>
            <consortium name="DOE Joint Genome Institute"/>
            <person name="Peter M."/>
            <person name="Kohler A."/>
            <person name="Ohm R.A."/>
            <person name="Kuo A."/>
            <person name="Krutzmann J."/>
            <person name="Morin E."/>
            <person name="Arend M."/>
            <person name="Barry K.W."/>
            <person name="Binder M."/>
            <person name="Choi C."/>
            <person name="Clum A."/>
            <person name="Copeland A."/>
            <person name="Grisel N."/>
            <person name="Haridas S."/>
            <person name="Kipfer T."/>
            <person name="LaButti K."/>
            <person name="Lindquist E."/>
            <person name="Lipzen A."/>
            <person name="Maire R."/>
            <person name="Meier B."/>
            <person name="Mihaltcheva S."/>
            <person name="Molinier V."/>
            <person name="Murat C."/>
            <person name="Poggeler S."/>
            <person name="Quandt C.A."/>
            <person name="Sperisen C."/>
            <person name="Tritt A."/>
            <person name="Tisserant E."/>
            <person name="Crous P.W."/>
            <person name="Henrissat B."/>
            <person name="Nehls U."/>
            <person name="Egli S."/>
            <person name="Spatafora J.W."/>
            <person name="Grigoriev I.V."/>
            <person name="Martin F.M."/>
        </authorList>
    </citation>
    <scope>NUCLEOTIDE SEQUENCE [LARGE SCALE GENOMIC DNA]</scope>
    <source>
        <strain evidence="2 3">CBS 207.34</strain>
    </source>
</reference>
<organism evidence="2 3">
    <name type="scientific">Glonium stellatum</name>
    <dbReference type="NCBI Taxonomy" id="574774"/>
    <lineage>
        <taxon>Eukaryota</taxon>
        <taxon>Fungi</taxon>
        <taxon>Dikarya</taxon>
        <taxon>Ascomycota</taxon>
        <taxon>Pezizomycotina</taxon>
        <taxon>Dothideomycetes</taxon>
        <taxon>Pleosporomycetidae</taxon>
        <taxon>Gloniales</taxon>
        <taxon>Gloniaceae</taxon>
        <taxon>Glonium</taxon>
    </lineage>
</organism>
<accession>A0A8E2EQ29</accession>
<dbReference type="Proteomes" id="UP000250140">
    <property type="component" value="Unassembled WGS sequence"/>
</dbReference>
<keyword evidence="1" id="KW-0812">Transmembrane</keyword>
<sequence length="416" mass="46675">MLPFQPNCSHPPEHSNFVSSPNIRGTLDILWGCLSIVFLCTWSVLRLNVPIQITSQTTPQQFLAKCFMIWRKFKWTIAALLAPEVILGFALSSFTSARHNLRQMAEFVNEDSVPWTVRHSYCANMGGFAITFDHLLEISEQAPEKMTLEKGNVWHLNADQLSYARKAGIINRLPDVSTSALRDKDKGDSLVVILALLQILWLALQLLFRELNGLTSTQLELVTLSYAACGIVTYALNFKMPRDINVPIYLRAARYGTSEEISAISQLHPEGVFNLVEARASSFSFLWLSDPRIRFPSATISRKSWLSFYVGSTFGAILLGGLHTLAWNSTFPTNIEQYLWHMASLLTVAIPVSVVITVVLTAYFNITDPRVPLFIFFLPTYILVRLFCIVEAIRSLGFQPPSAFISTWATGIPHLG</sequence>
<dbReference type="AlphaFoldDB" id="A0A8E2EQ29"/>
<feature type="transmembrane region" description="Helical" evidence="1">
    <location>
        <begin position="190"/>
        <end position="208"/>
    </location>
</feature>
<dbReference type="OrthoDB" id="9451547at2759"/>
<proteinExistence type="predicted"/>
<feature type="transmembrane region" description="Helical" evidence="1">
    <location>
        <begin position="371"/>
        <end position="393"/>
    </location>
</feature>
<keyword evidence="1" id="KW-0472">Membrane</keyword>
<feature type="transmembrane region" description="Helical" evidence="1">
    <location>
        <begin position="73"/>
        <end position="94"/>
    </location>
</feature>